<dbReference type="SUPFAM" id="SSF52540">
    <property type="entry name" value="P-loop containing nucleoside triphosphate hydrolases"/>
    <property type="match status" value="1"/>
</dbReference>
<feature type="domain" description="NACHT" evidence="2">
    <location>
        <begin position="1"/>
        <end position="151"/>
    </location>
</feature>
<dbReference type="InterPro" id="IPR027417">
    <property type="entry name" value="P-loop_NTPase"/>
</dbReference>
<dbReference type="InParanoid" id="A0A409W861"/>
<comment type="caution">
    <text evidence="3">The sequence shown here is derived from an EMBL/GenBank/DDBJ whole genome shotgun (WGS) entry which is preliminary data.</text>
</comment>
<evidence type="ECO:0000256" key="1">
    <source>
        <dbReference type="ARBA" id="ARBA00022737"/>
    </source>
</evidence>
<name>A0A409W861_9AGAR</name>
<keyword evidence="4" id="KW-1185">Reference proteome</keyword>
<dbReference type="EMBL" id="NHYE01005324">
    <property type="protein sequence ID" value="PPQ74655.1"/>
    <property type="molecule type" value="Genomic_DNA"/>
</dbReference>
<proteinExistence type="predicted"/>
<dbReference type="PANTHER" id="PTHR10039:SF14">
    <property type="entry name" value="NACHT DOMAIN-CONTAINING PROTEIN"/>
    <property type="match status" value="1"/>
</dbReference>
<dbReference type="InterPro" id="IPR007111">
    <property type="entry name" value="NACHT_NTPase"/>
</dbReference>
<dbReference type="PANTHER" id="PTHR10039">
    <property type="entry name" value="AMELOGENIN"/>
    <property type="match status" value="1"/>
</dbReference>
<accession>A0A409W861</accession>
<organism evidence="3 4">
    <name type="scientific">Gymnopilus dilepis</name>
    <dbReference type="NCBI Taxonomy" id="231916"/>
    <lineage>
        <taxon>Eukaryota</taxon>
        <taxon>Fungi</taxon>
        <taxon>Dikarya</taxon>
        <taxon>Basidiomycota</taxon>
        <taxon>Agaricomycotina</taxon>
        <taxon>Agaricomycetes</taxon>
        <taxon>Agaricomycetidae</taxon>
        <taxon>Agaricales</taxon>
        <taxon>Agaricineae</taxon>
        <taxon>Hymenogastraceae</taxon>
        <taxon>Gymnopilus</taxon>
    </lineage>
</organism>
<dbReference type="PROSITE" id="PS50837">
    <property type="entry name" value="NACHT"/>
    <property type="match status" value="1"/>
</dbReference>
<dbReference type="InterPro" id="IPR056884">
    <property type="entry name" value="NPHP3-like_N"/>
</dbReference>
<reference evidence="3 4" key="1">
    <citation type="journal article" date="2018" name="Evol. Lett.">
        <title>Horizontal gene cluster transfer increased hallucinogenic mushroom diversity.</title>
        <authorList>
            <person name="Reynolds H.T."/>
            <person name="Vijayakumar V."/>
            <person name="Gluck-Thaler E."/>
            <person name="Korotkin H.B."/>
            <person name="Matheny P.B."/>
            <person name="Slot J.C."/>
        </authorList>
    </citation>
    <scope>NUCLEOTIDE SEQUENCE [LARGE SCALE GENOMIC DNA]</scope>
    <source>
        <strain evidence="3 4">SRW20</strain>
    </source>
</reference>
<sequence length="651" mass="74354">MWMKGSAGVGKSALAQTLAERRAADGSLLATFFFYRFDPSRDNINCLVATIAYQVSINIPELQDFINEELRRDPLILRRSIQTQFRTLIIRPLERLTASTSSTLLNSARLIIIDGLDECLDVEAQTHLVEIILDVLQSTAIPIKFLVSSRPEWHLEAAFSNYDKKLLFHLDLDKVFCNDDILIFFQDKFEEIRRSHPSRATLPPDWPNPDILSTLVRNASGQFVYAATVMKYVGSTRRPPPISRLQTVLGMREYKPGVSPPIYILQPTYREPNKQFEAPFATLDTLYSTILSAAGDDAGVLLDILCLGFNYPDMDSWFPDVFLSLEEGETQLMIGQLASVLTIQEIRKPWIQATHASFGEFLRDVSRSKEYFLDAPQRHTRLAIRCLEILKHPDQFASVNGYRESQLYKYAHNYLPDHLRHGELTGELSNSIAELSILEIFNDTRLQPQPNDFIRFIVGYIESIKTLDQGIHASVMKAFREYVLPSLDQYYSNEGLTFAIAMMYIICEQKPKLMGSPTGGWLANATPDILGIDEASLRLLYASRRGSDRWSVAYMNLIHDLLRDPDVESKYRMDAKRFATSTMFALELAFVKENLDNDSGAGRTMNQHILPYLLEKAEWSQEVGDFFKRYPERLEAIAKYSKVTDVIARYR</sequence>
<dbReference type="Pfam" id="PF24883">
    <property type="entry name" value="NPHP3_N"/>
    <property type="match status" value="1"/>
</dbReference>
<dbReference type="AlphaFoldDB" id="A0A409W861"/>
<evidence type="ECO:0000313" key="3">
    <source>
        <dbReference type="EMBL" id="PPQ74655.1"/>
    </source>
</evidence>
<dbReference type="Gene3D" id="3.40.50.300">
    <property type="entry name" value="P-loop containing nucleotide triphosphate hydrolases"/>
    <property type="match status" value="1"/>
</dbReference>
<dbReference type="Proteomes" id="UP000284706">
    <property type="component" value="Unassembled WGS sequence"/>
</dbReference>
<evidence type="ECO:0000259" key="2">
    <source>
        <dbReference type="PROSITE" id="PS50837"/>
    </source>
</evidence>
<protein>
    <recommendedName>
        <fullName evidence="2">NACHT domain-containing protein</fullName>
    </recommendedName>
</protein>
<evidence type="ECO:0000313" key="4">
    <source>
        <dbReference type="Proteomes" id="UP000284706"/>
    </source>
</evidence>
<keyword evidence="1" id="KW-0677">Repeat</keyword>
<gene>
    <name evidence="3" type="ORF">CVT26_005525</name>
</gene>
<dbReference type="OrthoDB" id="3014077at2759"/>